<gene>
    <name evidence="1" type="ORF">GCM10023333_13390</name>
</gene>
<keyword evidence="2" id="KW-1185">Reference proteome</keyword>
<name>A0ABP9EKX7_9GAMM</name>
<dbReference type="Proteomes" id="UP001499988">
    <property type="component" value="Unassembled WGS sequence"/>
</dbReference>
<comment type="caution">
    <text evidence="1">The sequence shown here is derived from an EMBL/GenBank/DDBJ whole genome shotgun (WGS) entry which is preliminary data.</text>
</comment>
<sequence length="62" mass="6238">MGNRLAISGFGAAGVVFARRGDMRLQIDAKAVRAPTPAPDPSLSVPVCSAPQCAADWGGKGA</sequence>
<evidence type="ECO:0000313" key="2">
    <source>
        <dbReference type="Proteomes" id="UP001499988"/>
    </source>
</evidence>
<proteinExistence type="predicted"/>
<protein>
    <submittedName>
        <fullName evidence="1">Uncharacterized protein</fullName>
    </submittedName>
</protein>
<organism evidence="1 2">
    <name type="scientific">Ferrimonas pelagia</name>
    <dbReference type="NCBI Taxonomy" id="1177826"/>
    <lineage>
        <taxon>Bacteria</taxon>
        <taxon>Pseudomonadati</taxon>
        <taxon>Pseudomonadota</taxon>
        <taxon>Gammaproteobacteria</taxon>
        <taxon>Alteromonadales</taxon>
        <taxon>Ferrimonadaceae</taxon>
        <taxon>Ferrimonas</taxon>
    </lineage>
</organism>
<evidence type="ECO:0000313" key="1">
    <source>
        <dbReference type="EMBL" id="GAA4880474.1"/>
    </source>
</evidence>
<accession>A0ABP9EKX7</accession>
<reference evidence="2" key="1">
    <citation type="journal article" date="2019" name="Int. J. Syst. Evol. Microbiol.">
        <title>The Global Catalogue of Microorganisms (GCM) 10K type strain sequencing project: providing services to taxonomists for standard genome sequencing and annotation.</title>
        <authorList>
            <consortium name="The Broad Institute Genomics Platform"/>
            <consortium name="The Broad Institute Genome Sequencing Center for Infectious Disease"/>
            <person name="Wu L."/>
            <person name="Ma J."/>
        </authorList>
    </citation>
    <scope>NUCLEOTIDE SEQUENCE [LARGE SCALE GENOMIC DNA]</scope>
    <source>
        <strain evidence="2">JCM 18401</strain>
    </source>
</reference>
<dbReference type="EMBL" id="BAABJZ010000016">
    <property type="protein sequence ID" value="GAA4880474.1"/>
    <property type="molecule type" value="Genomic_DNA"/>
</dbReference>